<dbReference type="AlphaFoldDB" id="A0A844HW85"/>
<organism evidence="1 2">
    <name type="scientific">Paracoccus litorisediminis</name>
    <dbReference type="NCBI Taxonomy" id="2006130"/>
    <lineage>
        <taxon>Bacteria</taxon>
        <taxon>Pseudomonadati</taxon>
        <taxon>Pseudomonadota</taxon>
        <taxon>Alphaproteobacteria</taxon>
        <taxon>Rhodobacterales</taxon>
        <taxon>Paracoccaceae</taxon>
        <taxon>Paracoccus</taxon>
    </lineage>
</organism>
<proteinExistence type="predicted"/>
<evidence type="ECO:0000313" key="2">
    <source>
        <dbReference type="Proteomes" id="UP000449846"/>
    </source>
</evidence>
<dbReference type="InterPro" id="IPR032710">
    <property type="entry name" value="NTF2-like_dom_sf"/>
</dbReference>
<keyword evidence="2" id="KW-1185">Reference proteome</keyword>
<protein>
    <recommendedName>
        <fullName evidence="3">SnoaL-like domain-containing protein</fullName>
    </recommendedName>
</protein>
<accession>A0A844HW85</accession>
<reference evidence="1 2" key="1">
    <citation type="submission" date="2019-11" db="EMBL/GenBank/DDBJ databases">
        <authorList>
            <person name="Dong K."/>
        </authorList>
    </citation>
    <scope>NUCLEOTIDE SEQUENCE [LARGE SCALE GENOMIC DNA]</scope>
    <source>
        <strain evidence="1 2">NBRC 112902</strain>
    </source>
</reference>
<name>A0A844HW85_9RHOB</name>
<dbReference type="Proteomes" id="UP000449846">
    <property type="component" value="Unassembled WGS sequence"/>
</dbReference>
<evidence type="ECO:0000313" key="1">
    <source>
        <dbReference type="EMBL" id="MTH61781.1"/>
    </source>
</evidence>
<comment type="caution">
    <text evidence="1">The sequence shown here is derived from an EMBL/GenBank/DDBJ whole genome shotgun (WGS) entry which is preliminary data.</text>
</comment>
<evidence type="ECO:0008006" key="3">
    <source>
        <dbReference type="Google" id="ProtNLM"/>
    </source>
</evidence>
<dbReference type="OrthoDB" id="582835at2"/>
<dbReference type="EMBL" id="WMIG01000020">
    <property type="protein sequence ID" value="MTH61781.1"/>
    <property type="molecule type" value="Genomic_DNA"/>
</dbReference>
<dbReference type="RefSeq" id="WP_155041735.1">
    <property type="nucleotide sequence ID" value="NZ_JBHGCD010000023.1"/>
</dbReference>
<dbReference type="Gene3D" id="3.10.450.50">
    <property type="match status" value="1"/>
</dbReference>
<dbReference type="SUPFAM" id="SSF54427">
    <property type="entry name" value="NTF2-like"/>
    <property type="match status" value="1"/>
</dbReference>
<gene>
    <name evidence="1" type="ORF">GL300_21495</name>
</gene>
<sequence length="98" mass="10383">MHPLPAVIQDHISAYKPKDVEGMLACLAEEVTFRNIPAGTETTAASNKTVFAEMAEIADSTRVATDPPNGSKAGQDLKFSGTPLLCAMEGSPTPYCRT</sequence>